<dbReference type="EMBL" id="REGN01003705">
    <property type="protein sequence ID" value="RNA21248.1"/>
    <property type="molecule type" value="Genomic_DNA"/>
</dbReference>
<dbReference type="OrthoDB" id="10500707at2759"/>
<accession>A0A3M7RDB8</accession>
<comment type="caution">
    <text evidence="1">The sequence shown here is derived from an EMBL/GenBank/DDBJ whole genome shotgun (WGS) entry which is preliminary data.</text>
</comment>
<sequence length="84" mass="9973">MPEPDKIPSVVLNTLINEYNLLTILMPKLRQVQNFITNLRNSKLNTNSISNEEQTTKTNYIQFCHEQEKDFIEFYKAIRRLAKK</sequence>
<dbReference type="Proteomes" id="UP000276133">
    <property type="component" value="Unassembled WGS sequence"/>
</dbReference>
<keyword evidence="2" id="KW-1185">Reference proteome</keyword>
<evidence type="ECO:0000313" key="1">
    <source>
        <dbReference type="EMBL" id="RNA21248.1"/>
    </source>
</evidence>
<reference evidence="1 2" key="1">
    <citation type="journal article" date="2018" name="Sci. Rep.">
        <title>Genomic signatures of local adaptation to the degree of environmental predictability in rotifers.</title>
        <authorList>
            <person name="Franch-Gras L."/>
            <person name="Hahn C."/>
            <person name="Garcia-Roger E.M."/>
            <person name="Carmona M.J."/>
            <person name="Serra M."/>
            <person name="Gomez A."/>
        </authorList>
    </citation>
    <scope>NUCLEOTIDE SEQUENCE [LARGE SCALE GENOMIC DNA]</scope>
    <source>
        <strain evidence="1">HYR1</strain>
    </source>
</reference>
<name>A0A3M7RDB8_BRAPC</name>
<evidence type="ECO:0000313" key="2">
    <source>
        <dbReference type="Proteomes" id="UP000276133"/>
    </source>
</evidence>
<gene>
    <name evidence="1" type="ORF">BpHYR1_003417</name>
</gene>
<organism evidence="1 2">
    <name type="scientific">Brachionus plicatilis</name>
    <name type="common">Marine rotifer</name>
    <name type="synonym">Brachionus muelleri</name>
    <dbReference type="NCBI Taxonomy" id="10195"/>
    <lineage>
        <taxon>Eukaryota</taxon>
        <taxon>Metazoa</taxon>
        <taxon>Spiralia</taxon>
        <taxon>Gnathifera</taxon>
        <taxon>Rotifera</taxon>
        <taxon>Eurotatoria</taxon>
        <taxon>Monogononta</taxon>
        <taxon>Pseudotrocha</taxon>
        <taxon>Ploima</taxon>
        <taxon>Brachionidae</taxon>
        <taxon>Brachionus</taxon>
    </lineage>
</organism>
<proteinExistence type="predicted"/>
<dbReference type="AlphaFoldDB" id="A0A3M7RDB8"/>
<protein>
    <submittedName>
        <fullName evidence="1">Uncharacterized protein</fullName>
    </submittedName>
</protein>